<dbReference type="SUPFAM" id="SSF52309">
    <property type="entry name" value="N-(deoxy)ribosyltransferase-like"/>
    <property type="match status" value="1"/>
</dbReference>
<dbReference type="RefSeq" id="WP_344975990.1">
    <property type="nucleotide sequence ID" value="NZ_BAABDD010000034.1"/>
</dbReference>
<name>A0ABP7GF41_9ACTN</name>
<gene>
    <name evidence="1" type="ORF">GCM10022402_44590</name>
</gene>
<dbReference type="Proteomes" id="UP001500908">
    <property type="component" value="Unassembled WGS sequence"/>
</dbReference>
<sequence>MPLYYLAHRLFAAHDRALAARIADHLAQYVGSDTVFLPFCDTDEDALVADTKGQLLYDLDRQRLDRADGLLALLHGPSLDDGVCMEIGYAAARAVPIVVATTDFQTYGPTAHNSVSTFPDPLIDVVAQQIVRAHRLPAGNYHTAKNRLTAFAQQNHDLIDRLGPRATAALLDTASPAPLASPPTTPPRLYIEPSPYIHDPRWQESVRALQQHGWSTYTAARLQVTTDVPAAARTDWSEAQRCHAALVDVRGPETPPGAALIAGMYTALKRPVYTMNPPGWWTFAHGREPNTRNLMVHYAIQRIAGPAELATEMPSR</sequence>
<dbReference type="Pfam" id="PF05014">
    <property type="entry name" value="Nuc_deoxyrib_tr"/>
    <property type="match status" value="1"/>
</dbReference>
<protein>
    <recommendedName>
        <fullName evidence="3">Nucleoside 2-deoxyribosyltransferase</fullName>
    </recommendedName>
</protein>
<keyword evidence="2" id="KW-1185">Reference proteome</keyword>
<accession>A0ABP7GF41</accession>
<organism evidence="1 2">
    <name type="scientific">Salinactinospora qingdaonensis</name>
    <dbReference type="NCBI Taxonomy" id="702744"/>
    <lineage>
        <taxon>Bacteria</taxon>
        <taxon>Bacillati</taxon>
        <taxon>Actinomycetota</taxon>
        <taxon>Actinomycetes</taxon>
        <taxon>Streptosporangiales</taxon>
        <taxon>Nocardiopsidaceae</taxon>
        <taxon>Salinactinospora</taxon>
    </lineage>
</organism>
<comment type="caution">
    <text evidence="1">The sequence shown here is derived from an EMBL/GenBank/DDBJ whole genome shotgun (WGS) entry which is preliminary data.</text>
</comment>
<evidence type="ECO:0008006" key="3">
    <source>
        <dbReference type="Google" id="ProtNLM"/>
    </source>
</evidence>
<evidence type="ECO:0000313" key="1">
    <source>
        <dbReference type="EMBL" id="GAA3762068.1"/>
    </source>
</evidence>
<proteinExistence type="predicted"/>
<dbReference type="EMBL" id="BAABDD010000034">
    <property type="protein sequence ID" value="GAA3762068.1"/>
    <property type="molecule type" value="Genomic_DNA"/>
</dbReference>
<dbReference type="InterPro" id="IPR007710">
    <property type="entry name" value="Nucleoside_deoxyribTrfase"/>
</dbReference>
<reference evidence="2" key="1">
    <citation type="journal article" date="2019" name="Int. J. Syst. Evol. Microbiol.">
        <title>The Global Catalogue of Microorganisms (GCM) 10K type strain sequencing project: providing services to taxonomists for standard genome sequencing and annotation.</title>
        <authorList>
            <consortium name="The Broad Institute Genomics Platform"/>
            <consortium name="The Broad Institute Genome Sequencing Center for Infectious Disease"/>
            <person name="Wu L."/>
            <person name="Ma J."/>
        </authorList>
    </citation>
    <scope>NUCLEOTIDE SEQUENCE [LARGE SCALE GENOMIC DNA]</scope>
    <source>
        <strain evidence="2">JCM 17137</strain>
    </source>
</reference>
<evidence type="ECO:0000313" key="2">
    <source>
        <dbReference type="Proteomes" id="UP001500908"/>
    </source>
</evidence>
<dbReference type="Gene3D" id="3.40.50.450">
    <property type="match status" value="1"/>
</dbReference>